<organism evidence="1 2">
    <name type="scientific">Escherichia coli</name>
    <dbReference type="NCBI Taxonomy" id="562"/>
    <lineage>
        <taxon>Bacteria</taxon>
        <taxon>Pseudomonadati</taxon>
        <taxon>Pseudomonadota</taxon>
        <taxon>Gammaproteobacteria</taxon>
        <taxon>Enterobacterales</taxon>
        <taxon>Enterobacteriaceae</taxon>
        <taxon>Escherichia</taxon>
    </lineage>
</organism>
<evidence type="ECO:0000313" key="1">
    <source>
        <dbReference type="EMBL" id="MQS30028.1"/>
    </source>
</evidence>
<dbReference type="EMBL" id="SQQU01000008">
    <property type="protein sequence ID" value="MQS30028.1"/>
    <property type="molecule type" value="Genomic_DNA"/>
</dbReference>
<name>A0A1X9TNZ7_ECOLX</name>
<accession>A0A1X9TNZ7</accession>
<gene>
    <name evidence="1" type="ORF">E4K51_07515</name>
</gene>
<dbReference type="Proteomes" id="UP000460351">
    <property type="component" value="Unassembled WGS sequence"/>
</dbReference>
<dbReference type="AlphaFoldDB" id="A0A1X9TNZ7"/>
<reference evidence="1 2" key="1">
    <citation type="journal article" date="2019" name="Microorganisms">
        <title>Characteristics of Carbapenem-Resistant and Colistin-Resistant Escherichia coli Co-Producing NDM-1 and MCR-1 from Pig Farms in China.</title>
        <authorList>
            <person name="Peng Z."/>
            <person name="Li X."/>
            <person name="Hu Z."/>
            <person name="Li Z."/>
            <person name="Lv Y."/>
            <person name="Lei M."/>
            <person name="Wu B."/>
            <person name="Chen H."/>
            <person name="Wang X."/>
        </authorList>
    </citation>
    <scope>NUCLEOTIDE SEQUENCE [LARGE SCALE GENOMIC DNA]</scope>
    <source>
        <strain evidence="1 2">RXD010</strain>
    </source>
</reference>
<dbReference type="RefSeq" id="WP_042346304.1">
    <property type="nucleotide sequence ID" value="NZ_BNGA01000001.1"/>
</dbReference>
<sequence length="102" mass="10982">MQLKICVVAFALLLSACDASPEPAKSTMAVSSQLSADADRISVTKMSEFRDGLAYGNWRGVYLIQDKQTGQEYIGISGIGISEVGSHSQMVGKVPQSVRDER</sequence>
<protein>
    <submittedName>
        <fullName evidence="1">Uncharacterized protein</fullName>
    </submittedName>
</protein>
<evidence type="ECO:0000313" key="2">
    <source>
        <dbReference type="Proteomes" id="UP000460351"/>
    </source>
</evidence>
<proteinExistence type="predicted"/>
<dbReference type="PROSITE" id="PS51257">
    <property type="entry name" value="PROKAR_LIPOPROTEIN"/>
    <property type="match status" value="1"/>
</dbReference>
<comment type="caution">
    <text evidence="1">The sequence shown here is derived from an EMBL/GenBank/DDBJ whole genome shotgun (WGS) entry which is preliminary data.</text>
</comment>